<dbReference type="AlphaFoldDB" id="A0A8J2PLN6"/>
<gene>
    <name evidence="1" type="ORF">AFUS01_LOCUS44940</name>
</gene>
<name>A0A8J2PLN6_9HEXA</name>
<proteinExistence type="predicted"/>
<accession>A0A8J2PLN6</accession>
<reference evidence="1" key="1">
    <citation type="submission" date="2021-06" db="EMBL/GenBank/DDBJ databases">
        <authorList>
            <person name="Hodson N. C."/>
            <person name="Mongue J. A."/>
            <person name="Jaron S. K."/>
        </authorList>
    </citation>
    <scope>NUCLEOTIDE SEQUENCE</scope>
</reference>
<dbReference type="EMBL" id="CAJVCH010570680">
    <property type="protein sequence ID" value="CAG7835588.1"/>
    <property type="molecule type" value="Genomic_DNA"/>
</dbReference>
<dbReference type="Proteomes" id="UP000708208">
    <property type="component" value="Unassembled WGS sequence"/>
</dbReference>
<protein>
    <submittedName>
        <fullName evidence="1">Uncharacterized protein</fullName>
    </submittedName>
</protein>
<keyword evidence="2" id="KW-1185">Reference proteome</keyword>
<sequence>MRLDCYIYDLGWNITIIFTQPILSCIPLSVYWNSAFNVPGPRKYTPHQEHFNFRRVTIIYGIFLRHPFYTGEWN</sequence>
<organism evidence="1 2">
    <name type="scientific">Allacma fusca</name>
    <dbReference type="NCBI Taxonomy" id="39272"/>
    <lineage>
        <taxon>Eukaryota</taxon>
        <taxon>Metazoa</taxon>
        <taxon>Ecdysozoa</taxon>
        <taxon>Arthropoda</taxon>
        <taxon>Hexapoda</taxon>
        <taxon>Collembola</taxon>
        <taxon>Symphypleona</taxon>
        <taxon>Sminthuridae</taxon>
        <taxon>Allacma</taxon>
    </lineage>
</organism>
<comment type="caution">
    <text evidence="1">The sequence shown here is derived from an EMBL/GenBank/DDBJ whole genome shotgun (WGS) entry which is preliminary data.</text>
</comment>
<evidence type="ECO:0000313" key="1">
    <source>
        <dbReference type="EMBL" id="CAG7835588.1"/>
    </source>
</evidence>
<evidence type="ECO:0000313" key="2">
    <source>
        <dbReference type="Proteomes" id="UP000708208"/>
    </source>
</evidence>